<reference evidence="1" key="1">
    <citation type="submission" date="2018-02" db="EMBL/GenBank/DDBJ databases">
        <title>Rhizophora mucronata_Transcriptome.</title>
        <authorList>
            <person name="Meera S.P."/>
            <person name="Sreeshan A."/>
            <person name="Augustine A."/>
        </authorList>
    </citation>
    <scope>NUCLEOTIDE SEQUENCE</scope>
    <source>
        <tissue evidence="1">Leaf</tissue>
    </source>
</reference>
<accession>A0A2P2ILU6</accession>
<name>A0A2P2ILU6_RHIMU</name>
<organism evidence="1">
    <name type="scientific">Rhizophora mucronata</name>
    <name type="common">Asiatic mangrove</name>
    <dbReference type="NCBI Taxonomy" id="61149"/>
    <lineage>
        <taxon>Eukaryota</taxon>
        <taxon>Viridiplantae</taxon>
        <taxon>Streptophyta</taxon>
        <taxon>Embryophyta</taxon>
        <taxon>Tracheophyta</taxon>
        <taxon>Spermatophyta</taxon>
        <taxon>Magnoliopsida</taxon>
        <taxon>eudicotyledons</taxon>
        <taxon>Gunneridae</taxon>
        <taxon>Pentapetalae</taxon>
        <taxon>rosids</taxon>
        <taxon>fabids</taxon>
        <taxon>Malpighiales</taxon>
        <taxon>Rhizophoraceae</taxon>
        <taxon>Rhizophora</taxon>
    </lineage>
</organism>
<protein>
    <submittedName>
        <fullName evidence="1">Uncharacterized protein</fullName>
    </submittedName>
</protein>
<sequence length="57" mass="6308">MHEHSFEGNQSFQNSELNHIVSAATSTTRSPTVGLTFPFGNVEFDPNFTFDSPGFLD</sequence>
<evidence type="ECO:0000313" key="1">
    <source>
        <dbReference type="EMBL" id="MBW82212.1"/>
    </source>
</evidence>
<dbReference type="EMBL" id="GGEC01001729">
    <property type="protein sequence ID" value="MBW82212.1"/>
    <property type="molecule type" value="Transcribed_RNA"/>
</dbReference>
<dbReference type="AlphaFoldDB" id="A0A2P2ILU6"/>
<proteinExistence type="predicted"/>